<dbReference type="PANTHER" id="PTHR10443:SF12">
    <property type="entry name" value="DIPEPTIDASE"/>
    <property type="match status" value="1"/>
</dbReference>
<evidence type="ECO:0000256" key="1">
    <source>
        <dbReference type="SAM" id="SignalP"/>
    </source>
</evidence>
<dbReference type="PROSITE" id="PS51365">
    <property type="entry name" value="RENAL_DIPEPTIDASE_2"/>
    <property type="match status" value="1"/>
</dbReference>
<dbReference type="AlphaFoldDB" id="A0A1T5KEM9"/>
<accession>A0A1T5KEM9</accession>
<evidence type="ECO:0000313" key="2">
    <source>
        <dbReference type="EMBL" id="SKC62153.1"/>
    </source>
</evidence>
<dbReference type="Gene3D" id="3.20.20.140">
    <property type="entry name" value="Metal-dependent hydrolases"/>
    <property type="match status" value="1"/>
</dbReference>
<gene>
    <name evidence="2" type="ORF">SAMN06296058_1644</name>
</gene>
<evidence type="ECO:0000313" key="3">
    <source>
        <dbReference type="Proteomes" id="UP000190341"/>
    </source>
</evidence>
<sequence>MKQSLLALGMLAVLSMPLYLSAPAAAGSVEVSKRAKQVHEAALVIDTHLDTPANFERPGWSILDRHDHDGDQSQVDLPRMKEGGLDGGFWVIYTGQGDRDDAGNREARDHGLIRLTEIREMLAANPTSFELARTAADAKRIVAAGKRVSFISMENASPLASDPSLVSVYYDLGLRMLGITHVKNNDFGDSSTDAKGPEWKGLSPKGKALVAEANRLGLILDASHASDAVFDQLLELSKAPIVLSHTSADAEFDHPRNIDDARIKRLAEKGGVIHVNAYGGYLISIPKIPAREAALDALSEKYGDESSRDEAAIQAYLGERAKIDQQFPVPRANLDDYMRHLLHILKVAGPQHVGIGADWDGGGGVDGLEDVSALPRITERLLAAGYSEADIQDIWGGNLLRVLTQVEAVAEKSKQK</sequence>
<dbReference type="Proteomes" id="UP000190341">
    <property type="component" value="Unassembled WGS sequence"/>
</dbReference>
<keyword evidence="3" id="KW-1185">Reference proteome</keyword>
<dbReference type="InterPro" id="IPR008257">
    <property type="entry name" value="Pept_M19"/>
</dbReference>
<dbReference type="PANTHER" id="PTHR10443">
    <property type="entry name" value="MICROSOMAL DIPEPTIDASE"/>
    <property type="match status" value="1"/>
</dbReference>
<dbReference type="GO" id="GO:0070573">
    <property type="term" value="F:metallodipeptidase activity"/>
    <property type="evidence" value="ECO:0007669"/>
    <property type="project" value="InterPro"/>
</dbReference>
<dbReference type="SUPFAM" id="SSF51556">
    <property type="entry name" value="Metallo-dependent hydrolases"/>
    <property type="match status" value="1"/>
</dbReference>
<feature type="chain" id="PRO_5013295810" evidence="1">
    <location>
        <begin position="27"/>
        <end position="416"/>
    </location>
</feature>
<dbReference type="CDD" id="cd01301">
    <property type="entry name" value="rDP_like"/>
    <property type="match status" value="1"/>
</dbReference>
<proteinExistence type="predicted"/>
<dbReference type="OrthoDB" id="9804920at2"/>
<reference evidence="2 3" key="1">
    <citation type="submission" date="2017-02" db="EMBL/GenBank/DDBJ databases">
        <authorList>
            <person name="Peterson S.W."/>
        </authorList>
    </citation>
    <scope>NUCLEOTIDE SEQUENCE [LARGE SCALE GENOMIC DNA]</scope>
    <source>
        <strain evidence="2 3">P15</strain>
    </source>
</reference>
<protein>
    <submittedName>
        <fullName evidence="2">Membrane dipeptidase</fullName>
    </submittedName>
</protein>
<keyword evidence="1" id="KW-0732">Signal</keyword>
<name>A0A1T5KEM9_9GAMM</name>
<dbReference type="EMBL" id="FUZV01000001">
    <property type="protein sequence ID" value="SKC62153.1"/>
    <property type="molecule type" value="Genomic_DNA"/>
</dbReference>
<dbReference type="Gene3D" id="1.10.287.650">
    <property type="entry name" value="L27 domain"/>
    <property type="match status" value="1"/>
</dbReference>
<dbReference type="GO" id="GO:0006508">
    <property type="term" value="P:proteolysis"/>
    <property type="evidence" value="ECO:0007669"/>
    <property type="project" value="InterPro"/>
</dbReference>
<feature type="signal peptide" evidence="1">
    <location>
        <begin position="1"/>
        <end position="26"/>
    </location>
</feature>
<dbReference type="RefSeq" id="WP_079723927.1">
    <property type="nucleotide sequence ID" value="NZ_BMCL01000002.1"/>
</dbReference>
<dbReference type="Pfam" id="PF01244">
    <property type="entry name" value="Peptidase_M19"/>
    <property type="match status" value="1"/>
</dbReference>
<organism evidence="2 3">
    <name type="scientific">Pseudoxanthomonas indica</name>
    <dbReference type="NCBI Taxonomy" id="428993"/>
    <lineage>
        <taxon>Bacteria</taxon>
        <taxon>Pseudomonadati</taxon>
        <taxon>Pseudomonadota</taxon>
        <taxon>Gammaproteobacteria</taxon>
        <taxon>Lysobacterales</taxon>
        <taxon>Lysobacteraceae</taxon>
        <taxon>Pseudoxanthomonas</taxon>
    </lineage>
</organism>
<dbReference type="InterPro" id="IPR032466">
    <property type="entry name" value="Metal_Hydrolase"/>
</dbReference>
<dbReference type="STRING" id="428993.SAMN06296058_1644"/>